<dbReference type="GO" id="GO:0019867">
    <property type="term" value="C:outer membrane"/>
    <property type="evidence" value="ECO:0007669"/>
    <property type="project" value="InterPro"/>
</dbReference>
<feature type="signal peptide" evidence="1">
    <location>
        <begin position="1"/>
        <end position="23"/>
    </location>
</feature>
<dbReference type="InterPro" id="IPR008640">
    <property type="entry name" value="Adhesin_Head_dom"/>
</dbReference>
<name>A0A2U8QYD7_9FLAO</name>
<dbReference type="Pfam" id="PF05658">
    <property type="entry name" value="YadA_head"/>
    <property type="match status" value="4"/>
</dbReference>
<dbReference type="InterPro" id="IPR011049">
    <property type="entry name" value="Serralysin-like_metalloprot_C"/>
</dbReference>
<dbReference type="Gene3D" id="2.150.10.10">
    <property type="entry name" value="Serralysin-like metalloprotease, C-terminal"/>
    <property type="match status" value="2"/>
</dbReference>
<proteinExistence type="predicted"/>
<organism evidence="3 4">
    <name type="scientific">Flavobacterium sediminis</name>
    <dbReference type="NCBI Taxonomy" id="2201181"/>
    <lineage>
        <taxon>Bacteria</taxon>
        <taxon>Pseudomonadati</taxon>
        <taxon>Bacteroidota</taxon>
        <taxon>Flavobacteriia</taxon>
        <taxon>Flavobacteriales</taxon>
        <taxon>Flavobacteriaceae</taxon>
        <taxon>Flavobacterium</taxon>
    </lineage>
</organism>
<keyword evidence="4" id="KW-1185">Reference proteome</keyword>
<dbReference type="KEGG" id="fse:DI487_15290"/>
<dbReference type="OrthoDB" id="1247310at2"/>
<feature type="domain" description="Trimeric autotransporter adhesin YadA-like head" evidence="2">
    <location>
        <begin position="184"/>
        <end position="210"/>
    </location>
</feature>
<dbReference type="AlphaFoldDB" id="A0A2U8QYD7"/>
<evidence type="ECO:0000313" key="4">
    <source>
        <dbReference type="Proteomes" id="UP000245429"/>
    </source>
</evidence>
<dbReference type="EMBL" id="CP029463">
    <property type="protein sequence ID" value="AWM15079.1"/>
    <property type="molecule type" value="Genomic_DNA"/>
</dbReference>
<feature type="domain" description="Trimeric autotransporter adhesin YadA-like head" evidence="2">
    <location>
        <begin position="146"/>
        <end position="167"/>
    </location>
</feature>
<feature type="domain" description="Trimeric autotransporter adhesin YadA-like head" evidence="2">
    <location>
        <begin position="254"/>
        <end position="280"/>
    </location>
</feature>
<dbReference type="CDD" id="cd12820">
    <property type="entry name" value="LbR_YadA-like"/>
    <property type="match status" value="1"/>
</dbReference>
<protein>
    <recommendedName>
        <fullName evidence="2">Trimeric autotransporter adhesin YadA-like head domain-containing protein</fullName>
    </recommendedName>
</protein>
<sequence length="463" mass="48492">MKRNLLSLAGIAMLLLSTVKSHSQVGIGTTTPDASSILEIKSTNSGLLIPRVSLLSTADASTIPFPATSLLVYNTSTNSDVTPGYYYWEGVWKRLATVGGAASIDDWKLVGNDLVTGNEYLGTNNYYPLVLKVNTEEIGNFHPNGGISLGIYSIANVNNSVAIGNFADASGQVRAFAIGVGSIASGTSSYAIGESSYSSNTNSIAFGNSATSSATSSTAIGYGSDATGTYSTAVGFDNTASASYSGAFGYRSVASGVGSTAIGYRATSSQTEAIVLGNSSSSSARVGIGTNTPDEKLHVVGSIKMVDGNQGNGKTMVSDANGKGRWVNMDSYKIYGEIYKYSSPYNLYSGILSFDILGASQNLNLSYTAIQNQTRVGVFKVTYSITLQKTTGPAITPYFYLGIWGTEINGTRSYVTIANGETKTITLTKYVNLLSYQGVTLSSSMADPDTQVISANMIVELVN</sequence>
<feature type="chain" id="PRO_5015842528" description="Trimeric autotransporter adhesin YadA-like head domain-containing protein" evidence="1">
    <location>
        <begin position="24"/>
        <end position="463"/>
    </location>
</feature>
<evidence type="ECO:0000259" key="2">
    <source>
        <dbReference type="Pfam" id="PF05658"/>
    </source>
</evidence>
<accession>A0A2U8QYD7</accession>
<gene>
    <name evidence="3" type="ORF">DI487_15290</name>
</gene>
<dbReference type="SUPFAM" id="SSF101967">
    <property type="entry name" value="Adhesin YadA, collagen-binding domain"/>
    <property type="match status" value="1"/>
</dbReference>
<feature type="domain" description="Trimeric autotransporter adhesin YadA-like head" evidence="2">
    <location>
        <begin position="226"/>
        <end position="252"/>
    </location>
</feature>
<reference evidence="3 4" key="1">
    <citation type="submission" date="2018-05" db="EMBL/GenBank/DDBJ databases">
        <title>Flavobacterium sp. MEBiC07310.</title>
        <authorList>
            <person name="Baek K."/>
        </authorList>
    </citation>
    <scope>NUCLEOTIDE SEQUENCE [LARGE SCALE GENOMIC DNA]</scope>
    <source>
        <strain evidence="3 4">MEBiC07310</strain>
    </source>
</reference>
<evidence type="ECO:0000256" key="1">
    <source>
        <dbReference type="SAM" id="SignalP"/>
    </source>
</evidence>
<evidence type="ECO:0000313" key="3">
    <source>
        <dbReference type="EMBL" id="AWM15079.1"/>
    </source>
</evidence>
<dbReference type="Proteomes" id="UP000245429">
    <property type="component" value="Chromosome"/>
</dbReference>
<keyword evidence="1" id="KW-0732">Signal</keyword>
<dbReference type="RefSeq" id="WP_109570417.1">
    <property type="nucleotide sequence ID" value="NZ_CP029463.1"/>
</dbReference>